<name>A0C5X2_PARTE</name>
<evidence type="ECO:0000313" key="2">
    <source>
        <dbReference type="Proteomes" id="UP000000600"/>
    </source>
</evidence>
<evidence type="ECO:0000313" key="1">
    <source>
        <dbReference type="EMBL" id="CAK66189.1"/>
    </source>
</evidence>
<dbReference type="InParanoid" id="A0C5X2"/>
<reference evidence="1 2" key="1">
    <citation type="journal article" date="2006" name="Nature">
        <title>Global trends of whole-genome duplications revealed by the ciliate Paramecium tetraurelia.</title>
        <authorList>
            <consortium name="Genoscope"/>
            <person name="Aury J.-M."/>
            <person name="Jaillon O."/>
            <person name="Duret L."/>
            <person name="Noel B."/>
            <person name="Jubin C."/>
            <person name="Porcel B.M."/>
            <person name="Segurens B."/>
            <person name="Daubin V."/>
            <person name="Anthouard V."/>
            <person name="Aiach N."/>
            <person name="Arnaiz O."/>
            <person name="Billaut A."/>
            <person name="Beisson J."/>
            <person name="Blanc I."/>
            <person name="Bouhouche K."/>
            <person name="Camara F."/>
            <person name="Duharcourt S."/>
            <person name="Guigo R."/>
            <person name="Gogendeau D."/>
            <person name="Katinka M."/>
            <person name="Keller A.-M."/>
            <person name="Kissmehl R."/>
            <person name="Klotz C."/>
            <person name="Koll F."/>
            <person name="Le Moue A."/>
            <person name="Lepere C."/>
            <person name="Malinsky S."/>
            <person name="Nowacki M."/>
            <person name="Nowak J.K."/>
            <person name="Plattner H."/>
            <person name="Poulain J."/>
            <person name="Ruiz F."/>
            <person name="Serrano V."/>
            <person name="Zagulski M."/>
            <person name="Dessen P."/>
            <person name="Betermier M."/>
            <person name="Weissenbach J."/>
            <person name="Scarpelli C."/>
            <person name="Schachter V."/>
            <person name="Sperling L."/>
            <person name="Meyer E."/>
            <person name="Cohen J."/>
            <person name="Wincker P."/>
        </authorList>
    </citation>
    <scope>NUCLEOTIDE SEQUENCE [LARGE SCALE GENOMIC DNA]</scope>
    <source>
        <strain evidence="1 2">Stock d4-2</strain>
    </source>
</reference>
<protein>
    <submittedName>
        <fullName evidence="1">Uncharacterized protein</fullName>
    </submittedName>
</protein>
<dbReference type="RefSeq" id="XP_001433586.1">
    <property type="nucleotide sequence ID" value="XM_001433549.1"/>
</dbReference>
<gene>
    <name evidence="1" type="ORF">GSPATT00035318001</name>
</gene>
<dbReference type="EMBL" id="CT868042">
    <property type="protein sequence ID" value="CAK66189.1"/>
    <property type="molecule type" value="Genomic_DNA"/>
</dbReference>
<keyword evidence="2" id="KW-1185">Reference proteome</keyword>
<organism evidence="1 2">
    <name type="scientific">Paramecium tetraurelia</name>
    <dbReference type="NCBI Taxonomy" id="5888"/>
    <lineage>
        <taxon>Eukaryota</taxon>
        <taxon>Sar</taxon>
        <taxon>Alveolata</taxon>
        <taxon>Ciliophora</taxon>
        <taxon>Intramacronucleata</taxon>
        <taxon>Oligohymenophorea</taxon>
        <taxon>Peniculida</taxon>
        <taxon>Parameciidae</taxon>
        <taxon>Paramecium</taxon>
    </lineage>
</organism>
<dbReference type="AlphaFoldDB" id="A0C5X2"/>
<accession>A0C5X2</accession>
<dbReference type="HOGENOM" id="CLU_3192483_0_0_1"/>
<proteinExistence type="predicted"/>
<sequence>MSKNTQVEVEGKVLPSDIHFLVNSLLISLHEWFMARVLKLAIKIAA</sequence>
<dbReference type="KEGG" id="ptm:GSPATT00035318001"/>
<dbReference type="Proteomes" id="UP000000600">
    <property type="component" value="Unassembled WGS sequence"/>
</dbReference>
<dbReference type="GeneID" id="5019371"/>